<name>A0AAV4MT06_CAEEX</name>
<reference evidence="2 3" key="1">
    <citation type="submission" date="2021-06" db="EMBL/GenBank/DDBJ databases">
        <title>Caerostris extrusa draft genome.</title>
        <authorList>
            <person name="Kono N."/>
            <person name="Arakawa K."/>
        </authorList>
    </citation>
    <scope>NUCLEOTIDE SEQUENCE [LARGE SCALE GENOMIC DNA]</scope>
</reference>
<protein>
    <submittedName>
        <fullName evidence="2">Uncharacterized protein</fullName>
    </submittedName>
</protein>
<dbReference type="EMBL" id="BPLR01020118">
    <property type="protein sequence ID" value="GIX74958.1"/>
    <property type="molecule type" value="Genomic_DNA"/>
</dbReference>
<evidence type="ECO:0000313" key="3">
    <source>
        <dbReference type="Proteomes" id="UP001054945"/>
    </source>
</evidence>
<dbReference type="AlphaFoldDB" id="A0AAV4MT06"/>
<evidence type="ECO:0000313" key="2">
    <source>
        <dbReference type="EMBL" id="GIX74958.1"/>
    </source>
</evidence>
<feature type="compositionally biased region" description="Basic and acidic residues" evidence="1">
    <location>
        <begin position="8"/>
        <end position="19"/>
    </location>
</feature>
<accession>A0AAV4MT06</accession>
<feature type="region of interest" description="Disordered" evidence="1">
    <location>
        <begin position="1"/>
        <end position="21"/>
    </location>
</feature>
<keyword evidence="3" id="KW-1185">Reference proteome</keyword>
<comment type="caution">
    <text evidence="2">The sequence shown here is derived from an EMBL/GenBank/DDBJ whole genome shotgun (WGS) entry which is preliminary data.</text>
</comment>
<evidence type="ECO:0000256" key="1">
    <source>
        <dbReference type="SAM" id="MobiDB-lite"/>
    </source>
</evidence>
<dbReference type="Proteomes" id="UP001054945">
    <property type="component" value="Unassembled WGS sequence"/>
</dbReference>
<organism evidence="2 3">
    <name type="scientific">Caerostris extrusa</name>
    <name type="common">Bark spider</name>
    <name type="synonym">Caerostris bankana</name>
    <dbReference type="NCBI Taxonomy" id="172846"/>
    <lineage>
        <taxon>Eukaryota</taxon>
        <taxon>Metazoa</taxon>
        <taxon>Ecdysozoa</taxon>
        <taxon>Arthropoda</taxon>
        <taxon>Chelicerata</taxon>
        <taxon>Arachnida</taxon>
        <taxon>Araneae</taxon>
        <taxon>Araneomorphae</taxon>
        <taxon>Entelegynae</taxon>
        <taxon>Araneoidea</taxon>
        <taxon>Araneidae</taxon>
        <taxon>Caerostris</taxon>
    </lineage>
</organism>
<proteinExistence type="predicted"/>
<sequence length="362" mass="41386">MNQSSDSSHLENKVKETTKNKVHSIIDKASTSLKTEYPHKPITQTKKKCEIYSDKLYNLDTYVPIVDIENQSGRNVCLWEGNNYNLYGISEYKNKIRASEDDCTISKISKESQSKVRFEGNYLTDNQNKSSAIQQYIQKFSEDLKIDQLSHSFESNKEIYHNYDEEFDLPNLKCIQNNKNSTSFGNLIHEEAFAIVTKFDNISEFQSSGESGPLTSSNEFILVEEELSNFTEGHQNSKYNTIIYESNDYPSTSQKVSCDAPNSPELFSNVLDMQGKASDFSINSIFSKPSTENLQTSISPFSPERCMDFTAYCPGYSTSFYNDPYGNIIGGRVTGCNVYPYDINYYSHQNFSGYNREIRHTF</sequence>
<gene>
    <name evidence="2" type="ORF">CEXT_629891</name>
</gene>